<name>G0MGC7_CAEBE</name>
<evidence type="ECO:0000256" key="1">
    <source>
        <dbReference type="SAM" id="MobiDB-lite"/>
    </source>
</evidence>
<evidence type="ECO:0000313" key="3">
    <source>
        <dbReference type="Proteomes" id="UP000008068"/>
    </source>
</evidence>
<dbReference type="AlphaFoldDB" id="G0MGC7"/>
<dbReference type="OrthoDB" id="10526644at2759"/>
<dbReference type="Proteomes" id="UP000008068">
    <property type="component" value="Unassembled WGS sequence"/>
</dbReference>
<keyword evidence="3" id="KW-1185">Reference proteome</keyword>
<gene>
    <name evidence="2" type="ORF">CAEBREN_13802</name>
</gene>
<dbReference type="InParanoid" id="G0MGC7"/>
<accession>G0MGC7</accession>
<dbReference type="EMBL" id="GL379793">
    <property type="protein sequence ID" value="EGT56701.1"/>
    <property type="molecule type" value="Genomic_DNA"/>
</dbReference>
<protein>
    <submittedName>
        <fullName evidence="2">Uncharacterized protein</fullName>
    </submittedName>
</protein>
<dbReference type="eggNOG" id="ENOG502T3EY">
    <property type="taxonomic scope" value="Eukaryota"/>
</dbReference>
<organism evidence="3">
    <name type="scientific">Caenorhabditis brenneri</name>
    <name type="common">Nematode worm</name>
    <dbReference type="NCBI Taxonomy" id="135651"/>
    <lineage>
        <taxon>Eukaryota</taxon>
        <taxon>Metazoa</taxon>
        <taxon>Ecdysozoa</taxon>
        <taxon>Nematoda</taxon>
        <taxon>Chromadorea</taxon>
        <taxon>Rhabditida</taxon>
        <taxon>Rhabditina</taxon>
        <taxon>Rhabditomorpha</taxon>
        <taxon>Rhabditoidea</taxon>
        <taxon>Rhabditidae</taxon>
        <taxon>Peloderinae</taxon>
        <taxon>Caenorhabditis</taxon>
    </lineage>
</organism>
<proteinExistence type="predicted"/>
<dbReference type="HOGENOM" id="CLU_1827018_0_0_1"/>
<dbReference type="OMA" id="PRMNNIG"/>
<feature type="compositionally biased region" description="Acidic residues" evidence="1">
    <location>
        <begin position="112"/>
        <end position="121"/>
    </location>
</feature>
<feature type="region of interest" description="Disordered" evidence="1">
    <location>
        <begin position="103"/>
        <end position="141"/>
    </location>
</feature>
<sequence length="141" mass="16881">MTVYFVQTAPLEIESQILAECSDLIISTADFFEHHYLKYGTLPNVPMFTHKWLSHLIPRLSAHRIPLTEKHIIGSAYFTFEFRFKFPGCCRNMFYFPKPRMEEKEEPKEEMMMMEEEEEPVEEPKKEQNGDAFWDNNNFIF</sequence>
<reference evidence="3" key="1">
    <citation type="submission" date="2011-07" db="EMBL/GenBank/DDBJ databases">
        <authorList>
            <consortium name="Caenorhabditis brenneri Sequencing and Analysis Consortium"/>
            <person name="Wilson R.K."/>
        </authorList>
    </citation>
    <scope>NUCLEOTIDE SEQUENCE [LARGE SCALE GENOMIC DNA]</scope>
    <source>
        <strain evidence="3">PB2801</strain>
    </source>
</reference>
<evidence type="ECO:0000313" key="2">
    <source>
        <dbReference type="EMBL" id="EGT56701.1"/>
    </source>
</evidence>